<dbReference type="NCBIfam" id="NF004282">
    <property type="entry name" value="PRK05691.1"/>
    <property type="match status" value="5"/>
</dbReference>
<dbReference type="Pfam" id="PF00501">
    <property type="entry name" value="AMP-binding"/>
    <property type="match status" value="5"/>
</dbReference>
<dbReference type="PROSITE" id="PS50075">
    <property type="entry name" value="CARRIER"/>
    <property type="match status" value="5"/>
</dbReference>
<protein>
    <submittedName>
        <fullName evidence="9">Amino acid adenylation domain-containing protein</fullName>
    </submittedName>
</protein>
<dbReference type="Gene3D" id="3.30.559.30">
    <property type="entry name" value="Nonribosomal peptide synthetase, condensation domain"/>
    <property type="match status" value="8"/>
</dbReference>
<dbReference type="NCBIfam" id="TIGR01720">
    <property type="entry name" value="NRPS-para261"/>
    <property type="match status" value="3"/>
</dbReference>
<dbReference type="InterPro" id="IPR023213">
    <property type="entry name" value="CAT-like_dom_sf"/>
</dbReference>
<dbReference type="CDD" id="cd12117">
    <property type="entry name" value="A_NRPS_Srf_like"/>
    <property type="match status" value="2"/>
</dbReference>
<dbReference type="FunFam" id="3.30.559.10:FF:000012">
    <property type="entry name" value="Non-ribosomal peptide synthetase"/>
    <property type="match status" value="2"/>
</dbReference>
<dbReference type="PROSITE" id="PS00012">
    <property type="entry name" value="PHOSPHOPANTETHEINE"/>
    <property type="match status" value="4"/>
</dbReference>
<name>A0A5B2X293_9PSEU</name>
<gene>
    <name evidence="9" type="ORF">F0L68_25275</name>
</gene>
<dbReference type="Gene3D" id="2.30.38.10">
    <property type="entry name" value="Luciferase, Domain 3"/>
    <property type="match status" value="4"/>
</dbReference>
<dbReference type="NCBIfam" id="TIGR01733">
    <property type="entry name" value="AA-adenyl-dom"/>
    <property type="match status" value="5"/>
</dbReference>
<keyword evidence="6" id="KW-0045">Antibiotic biosynthesis</keyword>
<accession>A0A5B2X293</accession>
<keyword evidence="5" id="KW-0677">Repeat</keyword>
<feature type="domain" description="Carrier" evidence="8">
    <location>
        <begin position="1020"/>
        <end position="1094"/>
    </location>
</feature>
<dbReference type="GO" id="GO:0072330">
    <property type="term" value="P:monocarboxylic acid biosynthetic process"/>
    <property type="evidence" value="ECO:0007669"/>
    <property type="project" value="UniProtKB-ARBA"/>
</dbReference>
<dbReference type="InterPro" id="IPR042099">
    <property type="entry name" value="ANL_N_sf"/>
</dbReference>
<evidence type="ECO:0000256" key="4">
    <source>
        <dbReference type="ARBA" id="ARBA00022553"/>
    </source>
</evidence>
<dbReference type="InterPro" id="IPR020806">
    <property type="entry name" value="PKS_PP-bd"/>
</dbReference>
<dbReference type="PANTHER" id="PTHR45527">
    <property type="entry name" value="NONRIBOSOMAL PEPTIDE SYNTHETASE"/>
    <property type="match status" value="1"/>
</dbReference>
<dbReference type="PROSITE" id="PS00455">
    <property type="entry name" value="AMP_BINDING"/>
    <property type="match status" value="5"/>
</dbReference>
<evidence type="ECO:0000259" key="8">
    <source>
        <dbReference type="PROSITE" id="PS50075"/>
    </source>
</evidence>
<dbReference type="SUPFAM" id="SSF47336">
    <property type="entry name" value="ACP-like"/>
    <property type="match status" value="5"/>
</dbReference>
<dbReference type="InterPro" id="IPR010071">
    <property type="entry name" value="AA_adenyl_dom"/>
</dbReference>
<dbReference type="Pfam" id="PF00550">
    <property type="entry name" value="PP-binding"/>
    <property type="match status" value="5"/>
</dbReference>
<dbReference type="RefSeq" id="WP_149852290.1">
    <property type="nucleotide sequence ID" value="NZ_VUOB01000046.1"/>
</dbReference>
<dbReference type="FunFam" id="3.30.300.30:FF:000015">
    <property type="entry name" value="Nonribosomal peptide synthase SidD"/>
    <property type="match status" value="1"/>
</dbReference>
<dbReference type="InterPro" id="IPR010060">
    <property type="entry name" value="NRPS_synth"/>
</dbReference>
<sequence length="6655" mass="717233">MPSSRQSRISALPAELQELLRRRLAGQERSADTIPQADRSGPIPLSYPQQRLWFLNDFRPSGNEYNSALALRLTGALDVDALRTALDRLVARHESLRTVFETVDGRGTQVVRPATVVDLVVLAAADAAHAERLLSAEYARPFDLAEGPLFRTMLVRQGEDVHALLLTAHHIVTDGWSMGVLVDELSTLYGAAVRGAPAGLPEPTLQYADFAVWQRDRLSGATLDGQLDYWQRQLAGVRPLDLPTDRPRPAVRTTEGAARRFAVSARTSGRLAALARARETTLFTVLVAACTALFGRYAGQDDVAVGTVVTGRGRPELDRVVGFFVNTVVLRSAVPRAATFAEFLGGVNDTVLDAFAHDEVPFDRIVDTLGTGRDVSRNPLFDVMVLLHNAQRDLPAFEGLDVAQVDLSRRSAIVDLTVEFHEGADGLVGELEYNTDLFDAATIERMAGHLVLLLDAIAANPDRPVSALPMLTDAERHRVLHEWNGTEEPQATATIPTLFEERAARAGAAGAVTFEGSTISYAELNERANRLAHQLIRLGAGPGRFVALALPRGTELVVAILAVLKAGAAYVPLDPDYPAERIARTVADAEPVLLLTTVEADPAGVEVPRLVLDAPETRAILAGQRADNPTDADRGRLLPDHPAYVIYTSGSTGTPKGVVIPHGNVSRLLTATRRWFEFRADDVWTLFHSYAFDFSVWELWGALLHGGRLVVVPHSVSRWPEAFLRLLAAERVTVLNQTPSAFYQLMRADEDAPQLRADLRLRYVVFGGEALDLRRLRQWYARHPDDAPVLVNMYGITETTVHVSYLPLDEPAAASAAGSVIGVPIPDLRVYVLDADLQPVPPGVAGELYVAGAGLAQGYLKRPGLTAQRFTADPFGAPGSRMYRSGDLVRWSDDGRLEYLGRADQQVKIRGFRIELGEIEAALGAHPAVAEAVVLARPAASTGDGERHNRLIAYLIPALGSATPSVTELRDFLGRSLPGHMVPAAFATVEAFPLNRNGKLDRAALPEPVDPAGSTGGYLAPRTPVETELAAAWAEVLGVPKVGVEDNFFELGGDSILSIQVVSRCRRAGLRLTSKDIFLHQTIATLAANLEPAAEAEIADDGPDTAAAPLTPIQRWFFEGRRNPHHYAMSQAMELAADVDGDALAHAVGALVAHHPALRTRFVLAGDEWTQQAAPTEPADVLDRVDVSELSGAAQAAAMDAAAVAAQTTLDVTEGPLLRAILFDRGREHQPVLFVTVHHLAVDGVSWRILLEDLAVAYRQAADGRPVALASAGTPYARWARRLADHARTGGLDGDLDHWTSQAGRAVPDLPVDRTGANTVASTRSVSVRLGAADTDALLHQVPAAYRTQVNDVLLSALGRVLAGWTGREDVLVGMEGHGREEILDRVDLSRTVGWFTTMFPVTLSVPAGDWGAVLKSVKEQLRAVPHRGLGHQALRYLRPVDGLAALPRISFNYHGQWDLAAQEDGLYRGRFDLAGQDHDPDADRPYLLDVTGVVAAGQLELTWLYSDEVHDEATVRRLAEDLLTALRDLVAHCVAPGAGGATPSDFPLVDLSQDEVDEVVGDGRHVEDVLPLTPLQTGMVFHSLVDAATGAYVDQARLRMSGVGDVEAMATAWQRVVDRTPVLRGCVRWQGVAEPVQVVRREVTLPVAQHDWRDLSEVDRDRALADLIARDRAAGVDLAEPPLMRLAIARLADDEVLLVWTFHHVLLDGWSVAQVLGEICEQYAAVVRGENPALPARRPMRDYLRWLREQDRDEAERYWRRTLAGLDAPTALPFDRAPTEAHRAESASSVLAALSIERSERLRRVAGQSGLTVNTITQGLWALLLSRLSGASEVVFGTTVSGRPAELPGIDSMIGMFINTVPARVSVPGDRAILPWLRELQAAQTESRRHDFVSLAELQSWSELPSGVNLFDSMMVFENYPIDDTAMAAAGLLVHEVRAIDTTSFPLSLRAHLDTRLHVDLAYDPRLFDRGTVERMADQLLLLLTAVAEDPDRPLDSLSLLTDTDRRRVLVEWNDTDRDAPTGTLPKLFAAQARRTPDAPAVLADGVALSYAELDRRANRLAHRLIALGVTEETPVGVLLTRSVGLVVAELAVVKAGGAYVPLDTRAPSARSRLVLAEAGVSVVLTEAALAETCAEVHSGHTILVDRQAVDWPAHEPSVSLHPDNLAYVMYTSGSTGTPKGVAVRHRDVAALAFDRSFDGDAHDRVLLHSPPAFDASTYELWVPLLRGGAVVVAPQGDLDVELLRRTIDMHGVTALWLTAGLFRLIAQDSPDCLTGIHAVWTGGDVVPAAAVRQVLAACPGVLVVDGYGPTETTTFVTSHPMPDEASVPETVPIGRPLDNTRIYLLDGALRPVPVGVPGEVYAAGAGLARGYVHRPGQTAARFLADPFGPAGGRMYRTGDLGRWHEDGTVEFVGRADDQVKIRGFRIEPGDAEAALLELPEVGQAVVTVRTDAPGDKYLAAYVVPAGEAALDAAELRRLLGGALPDYLMPSVFVFLDEFPLTRNGKVDRRALPKPDRGAAARAGYLAPRTGAEHAIAEIWADVLGLPRVGVEDNFFELGGDSILSIRVASRLRAVFGVSLSPRVVFTNATIAALAAAITAEEPDAAGIVPVDRNRELPLSFAQQRLWFLNEFAPDSAEYVTRFAVRLTGELAVAALDTALTGLVARHESLRTTFDAVDGRAVQVVRPPSPVAATVLDLTGHADPDAEIDRILAEENGRPFDLGEGPLLRVLLLRLDDRTHVLNLALHHVVTDGWSMSLLVRELGALYGAALRGEAADLPALPVQYADFAVWQREQSAVEDRLPYWIGQLAGVSPLELPTDRPRPAVRTSTGALHEFVLPAEVTARLKALGGRQDGTLFMTLVAACQALLHRWSGQDDLTVGTVVSGRERPELAGLIGFFVNTLVLRARPSGDRGFGEFLAEVRDTVLAAFAHQDVPFERIVDEVHPVRDTSRNPLFDVMVLLQNTEFRTEAEPALAGLRMADVTLPVTTSTCDLTMEFREQDGALRASLTYNPDLFDAGTIAALAGHLSVLLTGIAADPDRAIADLPLLTDDERRRVLVDWNDTAREVPATTLPELLADQARRTPDRTALVHRDTELTFGALTDHVNRLARHLVALGVGPERLVALALPRSAELVVALLAVLNAGGVHLYVDPALPAERISLLLRDAEPALVLTVADGPVVPGDAPHLVLDDPDTEATIGRLPAVDLTDADRLGALRPDNAAYVIYTSGSTGRPKGVVVEHGALVNLLVDHRASWGLTGEPLRVALTGVFSFDTSWEGILLMADGHELHLVDDAVRLDPDALVDHVARHWIDVVNVTPTYLRQLLPAGLLTAEHRPRILLVGGEAVGQDLWQELSDVPGTACHNLYGPTECAVDALSCPVGEVARPAIGRPLGNLRAHVLDARLRPVPVGVPGELYLAGDQLARGYLDRPGLTAERFAPNPFGPPGSRMYRTGDRARWTSAGVLEYLGRSDDQVKVRGFRVEPGEIEAALLRRPGIAEAVVVARDSDGGHRRLVAYLVAERDLDTEAVRAGLRRELPDYLVPSVFVPLDRLPLTPSGKVDRRALPAPDAPTPTDHEHVPPRTEPERVLAEVWAQVLDVPRVGVLDNFFALGGDSILSIQIVAKARQAGLSLSSKDIFLHQTIADLAVSIDLTPASAGHLAEVPAGPAPLTPIQRWFLHDDTEHPDHFTQSLLLDLAEDLDADALAAAVAAAVERHEALRTRFVRVDGQWLQEVEATEAAEVFRRVDLSALAEDDRSAALREHAVAAQTALDVVDGPLLRGTLFDLGHGRFRLFLAVHHLVVDGVSWRILLGDLEAGYDAARHSRPIELAPVGTSLAHWAHRLAEHVRAGGLDADLPHWRAVAAAPVDLPVDATGPNTVSSTRSVTVRLDTAATDALLHQVPGVYRTQVNDVLLAALGRALATWTGRDTTAVTLEGHGREELLDGVDLSRTVGWFTTQFPVPLTATPDLGWGELLKSVKEQLRAVPNRGLGHDALRDLLPPAEQPRISFNYHGQWDAAGAGTGLVRAQSAGVGQDRAPDATCPYLLDVVGGVEGGELVLSWQYSIGAHTEDTVRRLAVGMVDALRSIVAHCAEPEAGGRTPADFPLARLDQSTVDTLVGNGREVVDVYPLTPLQAGMMFHSLSDTETGAYVNQLRLTLSGIADPAALATAWQRTVDRAPVLRSRVAWQGVPTPLQVVLRRVEVPVTHHDLRALPPEEQASRLAGLVAADRAAGLDPAEDPLLRLVVVALADDVVQLIWTTHHLALDGWSTAQVFAEVCEQYAAVVGGRAPQLPPRRPFADYLRWLAGQDQRAAEEHWRTLLAGVTAPTALPYDRQPREEHRAESAARTAVVLSADRTGRLQRTARRIGVTVNTLVQGAWALLLAGHSGDREVVFGGTVSGRQADLPGVESMIGLFINTVPTRVSVDGGRDIAGWLRDLQAAQSESRRYEYVPLVRIQRVSDVPAGTGLFDSILVFENYPFDEHAMTEAGLRVTEVTSADTTNFAITVRAYLDDRLHLDLDYDPALFDAATADRLAGHLGALLEGIAEEDGGIVAGLSMLTEAERRTILVERNDTDRDLPDATIPELFAAQVAAAPEAVAVRADGVALTYAELDAATDRLAARLVRLGVRPEDRVGLLLDHSVDLVVAELAVAKSGGVYLPLDLRAPRERMRDVLADARASVLLTDGIRADLASEVHNGHCVIVAEQGEELALPEVALHPDNLAYVMYTSGSTGTPKGVAVRHRDVTALARDRRFAGGAHDRVLLHSPLAFDASTYELWVPLLTGGCVVVAPQGDPDPAALRRVIAEHGVTALWLTAGLFRMVAQEDPDCLRGVREVWTGGDVVPPDAVRRVLAACPGLVVVDGYGPTETTTFATAGRLVAADTVPDPVPIGEPLDNQRIYLLDRDLRPVPLGAPGELYLAGAGLARGYLDRPGLTAQRFVACPFGTPGARMYRTGDLARWRGGYLEFLGRADDQVKVRGFRVEPGEIEAALLADPAVADVAVVVREDLPGVKRVVAYVLPAGDLVPAELRTKAAARLPSYLVPDAVVALAEFPLNRNGKLDRNALPAPDRDASATAAYVEPRTAEERAVARVWADVLDVERVGAEDNFFELGGDSILSIRLAARLREEFGVPLSPRAVFTDRTVARLAETLAARLAAEPGASTLAIRPVPRNGDLPLSFAQQRMWFLDEFDPGGSAYLTALALRLRGDLRPEALADALTGLVARHESLRTTFDAVDGRGVQTVHPPRPVPLPVLDLTGLPEPDRAAELDRVLTEQGTEPFDLRRGPLLRVRLIRLAEDEHVFTLVLHHIITDGWSVGLLVGELGAHYDAATRGSAGDLPTLPVQYADFAVWQRELLSGAALDDQLGYWRDTLADLGSLELPTDRPRPPVATRAGASLDFDVPDTVTARLRELGHAHDCTLFTVLVAACQLLLHRWSGQDDIAVGTAVAGRDHPGLEHLVGLFVNTVVLRSRIDGGRTFAEFLDQLRETVHGAFDHQDVPFERLVDELQPTRDTSRTPLFQAMVVLQNTPRQTPTLAGLDVSDVELPRIAANFDVTVEFHELAGGLRGALTYNTDLFDAATMRRMVRHLKALLDAVIAEPDRPLRASELLPADERDRVLLAWNDTDHDVPAVLLPELFEDRVRRDPDAPAVLFDGRELSFAELNGRANRLAHALIARGAGPERIVALLLPRSVDLIVAELAVLKAGAAFLPVDPAYPPARIAAMLADARPVLLLTTGGTEVADADTEVLFVDAPDLLAGLSEQNPTGVGLLADHPAYVIYTSGSTGRPKGVLVPHAGLAGFAEAEADHFAVAAGDRVLEFSSPSFDASVLELCMSLPAGAVLVVPPEGPLLGRQLAEVLRAGRVTHALIPPAALATVPDTDLPDLRTLVVGGEACTEELAARWARGRQMINAYGPTESTVVTAWSEPLTGDGIPPIGRPIRNTRVYVLDAELRPTPIGVPGELYVAGGQLARGYLNRPGLTAERFVACPFGAAGGRMYRTGDVVRWTVDGVLEFIGRADHQVKIRGFRIEPGEVEAALLRHTDLAEAVVLARRTDTGHARLVAYVVGAAGSSVPVVAELREFLGRSLPDYLVPSVFVPLDALPLSPNGKLDRDALPEPGPVEVVEAAYVAPESETERTIAEIWASVLGLGKVGRLDNFFELGGDSILSIQVVSRARTAGIGMTAKDLFTHPTVAALAQVVTEVSDGPGEQAEVVGPVPLTPIQHWFFDTHQTNPQHFNQSALVALVDGPDEAALQRALDAVLAQHDALRLRFERVDGEWRQHNEPATASVPLDRHDLSYADNGSRESAMEKIADDLHASLDLGSGPLLRAALFGPGGGQGHHLFLAAHHLVMDGVSWRILLADLDIAYQQAARGEQITLGAKSTSFRDWSRRLAEHAATGGFDEELAHWTDAAGGGELPVDHAPTGPARPAGTVSVQLGAEDTEALLRGAPAAYRTRINDVLLGGLAWALARWTGRASVSVELEGHGREEIFDGVDLSRTVGWFTTMYPVALDVPDQDGSDWRTLIRSVRRQLRAVPGNGLGYGALRYLGSPAARERLAGGTGPQIAFNYLGQWDGPAEDEGRGLLRGTPSAFGQDHDPADRAGHLLEVVGGVSGGQLGFALFYQPDVHDLATVRSVADDFAAALRAIARDCRGTS</sequence>
<dbReference type="OrthoDB" id="2472181at2"/>
<dbReference type="GO" id="GO:0005829">
    <property type="term" value="C:cytosol"/>
    <property type="evidence" value="ECO:0007669"/>
    <property type="project" value="TreeGrafter"/>
</dbReference>
<dbReference type="NCBIfam" id="NF003417">
    <property type="entry name" value="PRK04813.1"/>
    <property type="match status" value="5"/>
</dbReference>
<dbReference type="Pfam" id="PF13193">
    <property type="entry name" value="AMP-binding_C"/>
    <property type="match status" value="5"/>
</dbReference>
<feature type="domain" description="Carrier" evidence="8">
    <location>
        <begin position="6129"/>
        <end position="6203"/>
    </location>
</feature>
<reference evidence="9 10" key="1">
    <citation type="submission" date="2019-09" db="EMBL/GenBank/DDBJ databases">
        <title>Goodfellowia gen. nov., a new genus of the Pseudonocardineae related to Actinoalloteichus, containing Goodfellowia coeruleoviolacea gen. nov., comb. nov. gen. nov., comb. nov.</title>
        <authorList>
            <person name="Labeda D."/>
        </authorList>
    </citation>
    <scope>NUCLEOTIDE SEQUENCE [LARGE SCALE GENOMIC DNA]</scope>
    <source>
        <strain evidence="9 10">AN110305</strain>
    </source>
</reference>
<dbReference type="Gene3D" id="3.40.50.12780">
    <property type="entry name" value="N-terminal domain of ligase-like"/>
    <property type="match status" value="1"/>
</dbReference>
<evidence type="ECO:0000256" key="1">
    <source>
        <dbReference type="ARBA" id="ARBA00001957"/>
    </source>
</evidence>
<dbReference type="GO" id="GO:0017000">
    <property type="term" value="P:antibiotic biosynthetic process"/>
    <property type="evidence" value="ECO:0007669"/>
    <property type="project" value="UniProtKB-KW"/>
</dbReference>
<dbReference type="FunFam" id="3.40.50.12780:FF:000012">
    <property type="entry name" value="Non-ribosomal peptide synthetase"/>
    <property type="match status" value="4"/>
</dbReference>
<comment type="similarity">
    <text evidence="2">Belongs to the ATP-dependent AMP-binding enzyme family.</text>
</comment>
<feature type="domain" description="Carrier" evidence="8">
    <location>
        <begin position="3580"/>
        <end position="3654"/>
    </location>
</feature>
<dbReference type="FunFam" id="3.40.50.980:FF:000001">
    <property type="entry name" value="Non-ribosomal peptide synthetase"/>
    <property type="match status" value="3"/>
</dbReference>
<dbReference type="InterPro" id="IPR009081">
    <property type="entry name" value="PP-bd_ACP"/>
</dbReference>
<dbReference type="CDD" id="cd17643">
    <property type="entry name" value="A_NRPS_Cytc1-like"/>
    <property type="match status" value="1"/>
</dbReference>
<dbReference type="EMBL" id="VUOB01000046">
    <property type="protein sequence ID" value="KAA2257272.1"/>
    <property type="molecule type" value="Genomic_DNA"/>
</dbReference>
<dbReference type="InterPro" id="IPR006162">
    <property type="entry name" value="Ppantetheine_attach_site"/>
</dbReference>
<dbReference type="InterPro" id="IPR020845">
    <property type="entry name" value="AMP-binding_CS"/>
</dbReference>
<evidence type="ECO:0000256" key="6">
    <source>
        <dbReference type="ARBA" id="ARBA00023194"/>
    </source>
</evidence>
<dbReference type="Gene3D" id="3.30.559.10">
    <property type="entry name" value="Chloramphenicol acetyltransferase-like domain"/>
    <property type="match status" value="8"/>
</dbReference>
<dbReference type="GO" id="GO:0031177">
    <property type="term" value="F:phosphopantetheine binding"/>
    <property type="evidence" value="ECO:0007669"/>
    <property type="project" value="InterPro"/>
</dbReference>
<dbReference type="CDD" id="cd17652">
    <property type="entry name" value="A_NRPS_CmdD_like"/>
    <property type="match status" value="1"/>
</dbReference>
<dbReference type="Proteomes" id="UP000323454">
    <property type="component" value="Unassembled WGS sequence"/>
</dbReference>
<dbReference type="CDD" id="cd05930">
    <property type="entry name" value="A_NRPS"/>
    <property type="match status" value="1"/>
</dbReference>
<evidence type="ECO:0000256" key="7">
    <source>
        <dbReference type="SAM" id="MobiDB-lite"/>
    </source>
</evidence>
<comment type="caution">
    <text evidence="9">The sequence shown here is derived from an EMBL/GenBank/DDBJ whole genome shotgun (WGS) entry which is preliminary data.</text>
</comment>
<evidence type="ECO:0000313" key="9">
    <source>
        <dbReference type="EMBL" id="KAA2257272.1"/>
    </source>
</evidence>
<dbReference type="FunFam" id="3.40.50.980:FF:000002">
    <property type="entry name" value="Enterobactin synthetase component F"/>
    <property type="match status" value="1"/>
</dbReference>
<keyword evidence="4" id="KW-0597">Phosphoprotein</keyword>
<dbReference type="PANTHER" id="PTHR45527:SF14">
    <property type="entry name" value="PLIPASTATIN SYNTHASE SUBUNIT B"/>
    <property type="match status" value="1"/>
</dbReference>
<evidence type="ECO:0000256" key="3">
    <source>
        <dbReference type="ARBA" id="ARBA00022450"/>
    </source>
</evidence>
<dbReference type="FunFam" id="3.30.300.30:FF:000010">
    <property type="entry name" value="Enterobactin synthetase component F"/>
    <property type="match status" value="3"/>
</dbReference>
<dbReference type="InterPro" id="IPR045851">
    <property type="entry name" value="AMP-bd_C_sf"/>
</dbReference>
<dbReference type="CDD" id="cd19534">
    <property type="entry name" value="E_NRPS"/>
    <property type="match status" value="3"/>
</dbReference>
<organism evidence="9 10">
    <name type="scientific">Solihabitans fulvus</name>
    <dbReference type="NCBI Taxonomy" id="1892852"/>
    <lineage>
        <taxon>Bacteria</taxon>
        <taxon>Bacillati</taxon>
        <taxon>Actinomycetota</taxon>
        <taxon>Actinomycetes</taxon>
        <taxon>Pseudonocardiales</taxon>
        <taxon>Pseudonocardiaceae</taxon>
        <taxon>Solihabitans</taxon>
    </lineage>
</organism>
<dbReference type="FunFam" id="1.10.1200.10:FF:000005">
    <property type="entry name" value="Nonribosomal peptide synthetase 1"/>
    <property type="match status" value="4"/>
</dbReference>
<dbReference type="Pfam" id="PF00668">
    <property type="entry name" value="Condensation"/>
    <property type="match status" value="8"/>
</dbReference>
<dbReference type="Gene3D" id="3.40.50.980">
    <property type="match status" value="8"/>
</dbReference>
<dbReference type="GO" id="GO:0003824">
    <property type="term" value="F:catalytic activity"/>
    <property type="evidence" value="ECO:0007669"/>
    <property type="project" value="InterPro"/>
</dbReference>
<dbReference type="InterPro" id="IPR025110">
    <property type="entry name" value="AMP-bd_C"/>
</dbReference>
<dbReference type="CDD" id="cd19543">
    <property type="entry name" value="DCL_NRPS"/>
    <property type="match status" value="2"/>
</dbReference>
<dbReference type="CDD" id="cd19531">
    <property type="entry name" value="LCL_NRPS-like"/>
    <property type="match status" value="3"/>
</dbReference>
<dbReference type="Gene3D" id="3.30.300.30">
    <property type="match status" value="5"/>
</dbReference>
<dbReference type="FunFam" id="2.30.38.10:FF:000001">
    <property type="entry name" value="Non-ribosomal peptide synthetase PvdI"/>
    <property type="match status" value="5"/>
</dbReference>
<proteinExistence type="inferred from homology"/>
<evidence type="ECO:0000256" key="2">
    <source>
        <dbReference type="ARBA" id="ARBA00006432"/>
    </source>
</evidence>
<dbReference type="SUPFAM" id="SSF52777">
    <property type="entry name" value="CoA-dependent acyltransferases"/>
    <property type="match status" value="16"/>
</dbReference>
<reference evidence="9 10" key="2">
    <citation type="submission" date="2019-09" db="EMBL/GenBank/DDBJ databases">
        <authorList>
            <person name="Jin C."/>
        </authorList>
    </citation>
    <scope>NUCLEOTIDE SEQUENCE [LARGE SCALE GENOMIC DNA]</scope>
    <source>
        <strain evidence="9 10">AN110305</strain>
    </source>
</reference>
<dbReference type="Gene3D" id="1.10.1200.10">
    <property type="entry name" value="ACP-like"/>
    <property type="match status" value="5"/>
</dbReference>
<feature type="domain" description="Carrier" evidence="8">
    <location>
        <begin position="5080"/>
        <end position="5155"/>
    </location>
</feature>
<dbReference type="GO" id="GO:0044550">
    <property type="term" value="P:secondary metabolite biosynthetic process"/>
    <property type="evidence" value="ECO:0007669"/>
    <property type="project" value="UniProtKB-ARBA"/>
</dbReference>
<dbReference type="FunFam" id="1.10.1200.10:FF:000016">
    <property type="entry name" value="Non-ribosomal peptide synthase"/>
    <property type="match status" value="1"/>
</dbReference>
<dbReference type="SUPFAM" id="SSF56801">
    <property type="entry name" value="Acetyl-CoA synthetase-like"/>
    <property type="match status" value="5"/>
</dbReference>
<feature type="region of interest" description="Disordered" evidence="7">
    <location>
        <begin position="3558"/>
        <end position="3582"/>
    </location>
</feature>
<feature type="domain" description="Carrier" evidence="8">
    <location>
        <begin position="2528"/>
        <end position="2603"/>
    </location>
</feature>
<comment type="cofactor">
    <cofactor evidence="1">
        <name>pantetheine 4'-phosphate</name>
        <dbReference type="ChEBI" id="CHEBI:47942"/>
    </cofactor>
</comment>
<dbReference type="InterPro" id="IPR000873">
    <property type="entry name" value="AMP-dep_synth/lig_dom"/>
</dbReference>
<evidence type="ECO:0000313" key="10">
    <source>
        <dbReference type="Proteomes" id="UP000323454"/>
    </source>
</evidence>
<keyword evidence="3" id="KW-0596">Phosphopantetheine</keyword>
<dbReference type="GO" id="GO:0008610">
    <property type="term" value="P:lipid biosynthetic process"/>
    <property type="evidence" value="ECO:0007669"/>
    <property type="project" value="UniProtKB-ARBA"/>
</dbReference>
<dbReference type="InterPro" id="IPR036736">
    <property type="entry name" value="ACP-like_sf"/>
</dbReference>
<dbReference type="InterPro" id="IPR001242">
    <property type="entry name" value="Condensation_dom"/>
</dbReference>
<keyword evidence="10" id="KW-1185">Reference proteome</keyword>
<evidence type="ECO:0000256" key="5">
    <source>
        <dbReference type="ARBA" id="ARBA00022737"/>
    </source>
</evidence>
<dbReference type="GO" id="GO:0043041">
    <property type="term" value="P:amino acid activation for nonribosomal peptide biosynthetic process"/>
    <property type="evidence" value="ECO:0007669"/>
    <property type="project" value="TreeGrafter"/>
</dbReference>
<dbReference type="SMART" id="SM00823">
    <property type="entry name" value="PKS_PP"/>
    <property type="match status" value="5"/>
</dbReference>